<dbReference type="GO" id="GO:0009897">
    <property type="term" value="C:external side of plasma membrane"/>
    <property type="evidence" value="ECO:0000318"/>
    <property type="project" value="GO_Central"/>
</dbReference>
<evidence type="ECO:0000256" key="5">
    <source>
        <dbReference type="ARBA" id="ARBA00023130"/>
    </source>
</evidence>
<dbReference type="Proteomes" id="UP000002279">
    <property type="component" value="Unplaced"/>
</dbReference>
<accession>F6VLD4</accession>
<dbReference type="InParanoid" id="F6VLD4"/>
<feature type="domain" description="Ig-like" evidence="13">
    <location>
        <begin position="165"/>
        <end position="263"/>
    </location>
</feature>
<dbReference type="InterPro" id="IPR003599">
    <property type="entry name" value="Ig_sub"/>
</dbReference>
<feature type="domain" description="Ig-like" evidence="13">
    <location>
        <begin position="14"/>
        <end position="113"/>
    </location>
</feature>
<keyword evidence="4" id="KW-0391">Immunity</keyword>
<comment type="subunit">
    <text evidence="10">Gamma-delta TR is a heterodimer composed of a gamma and delta chain; disulfide-linked. The gamma-delta TR is associated with the transmembrane signaling CD3 coreceptor proteins following the stoichiometry: a single gamma-delta TR heterodimer associates with one CD3D-CD3E heterodimer, one CD3G-CD3E heterodimer and one CD247 homodimer forming a stable octameric structure. Upon activation, gamma-delta TR complex associates with FCER1G to initiate intracellular signaling.</text>
</comment>
<keyword evidence="9" id="KW-0393">Immunoglobulin domain</keyword>
<evidence type="ECO:0000256" key="12">
    <source>
        <dbReference type="SAM" id="SignalP"/>
    </source>
</evidence>
<evidence type="ECO:0000256" key="8">
    <source>
        <dbReference type="ARBA" id="ARBA00023170"/>
    </source>
</evidence>
<dbReference type="Pfam" id="PF07686">
    <property type="entry name" value="V-set"/>
    <property type="match status" value="2"/>
</dbReference>
<reference evidence="14" key="2">
    <citation type="submission" date="2025-09" db="UniProtKB">
        <authorList>
            <consortium name="Ensembl"/>
        </authorList>
    </citation>
    <scope>IDENTIFICATION</scope>
    <source>
        <strain evidence="14">Glennie</strain>
    </source>
</reference>
<evidence type="ECO:0000259" key="13">
    <source>
        <dbReference type="PROSITE" id="PS50835"/>
    </source>
</evidence>
<evidence type="ECO:0000256" key="11">
    <source>
        <dbReference type="ARBA" id="ARBA00043266"/>
    </source>
</evidence>
<dbReference type="PANTHER" id="PTHR19256">
    <property type="entry name" value="T-CELL RECEPTOR GAMMA CHAIN"/>
    <property type="match status" value="1"/>
</dbReference>
<dbReference type="Gene3D" id="2.60.40.10">
    <property type="entry name" value="Immunoglobulins"/>
    <property type="match status" value="3"/>
</dbReference>
<evidence type="ECO:0000256" key="7">
    <source>
        <dbReference type="ARBA" id="ARBA00023157"/>
    </source>
</evidence>
<evidence type="ECO:0000256" key="3">
    <source>
        <dbReference type="ARBA" id="ARBA00022729"/>
    </source>
</evidence>
<keyword evidence="8" id="KW-0675">Receptor</keyword>
<evidence type="ECO:0000256" key="2">
    <source>
        <dbReference type="ARBA" id="ARBA00022475"/>
    </source>
</evidence>
<dbReference type="SUPFAM" id="SSF48726">
    <property type="entry name" value="Immunoglobulin"/>
    <property type="match status" value="3"/>
</dbReference>
<evidence type="ECO:0000313" key="14">
    <source>
        <dbReference type="Ensembl" id="ENSOANP00000010492.2"/>
    </source>
</evidence>
<dbReference type="Ensembl" id="ENSOANT00000010494.2">
    <property type="protein sequence ID" value="ENSOANP00000010492.2"/>
    <property type="gene ID" value="ENSOANG00000006575.2"/>
</dbReference>
<protein>
    <recommendedName>
        <fullName evidence="13">Ig-like domain-containing protein</fullName>
    </recommendedName>
</protein>
<organism evidence="14 15">
    <name type="scientific">Ornithorhynchus anatinus</name>
    <name type="common">Duckbill platypus</name>
    <dbReference type="NCBI Taxonomy" id="9258"/>
    <lineage>
        <taxon>Eukaryota</taxon>
        <taxon>Metazoa</taxon>
        <taxon>Chordata</taxon>
        <taxon>Craniata</taxon>
        <taxon>Vertebrata</taxon>
        <taxon>Euteleostomi</taxon>
        <taxon>Mammalia</taxon>
        <taxon>Monotremata</taxon>
        <taxon>Ornithorhynchidae</taxon>
        <taxon>Ornithorhynchus</taxon>
    </lineage>
</organism>
<dbReference type="InterPro" id="IPR013106">
    <property type="entry name" value="Ig_V-set"/>
</dbReference>
<keyword evidence="15" id="KW-1185">Reference proteome</keyword>
<dbReference type="PANTHER" id="PTHR19256:SF63">
    <property type="entry name" value="T CELL RECEPTOR GAMMA VARIABLE 3-RELATED"/>
    <property type="match status" value="1"/>
</dbReference>
<dbReference type="SMART" id="SM00409">
    <property type="entry name" value="IG"/>
    <property type="match status" value="3"/>
</dbReference>
<dbReference type="STRING" id="9258.ENSOANP00000010492"/>
<dbReference type="eggNOG" id="ENOG502STC0">
    <property type="taxonomic scope" value="Eukaryota"/>
</dbReference>
<sequence length="460" mass="51236">MLGYVTLLLAALLPAGQTAITLVQPVVSITRQARKIAKIPCEFSQKSITYIHWYHQQPGKALQRLLYYHLATSKQTMNAGFSSNKFYAYKSKDQSCTLEVQNLGTSDAGIYYCASWDSTVTRVPLLSVQKYHCLQLPGERPALHIPGSEPLPLCFSLLGKLGGGPGQSALTMDQPVVSITRQAGKTAKILCQLSQKSITYIHWYRQQPGKAPQRLLYYDMAASKQTLDAGFTSDKFYAYKSKDQSCTLTIEKLGTNDAGTYYCASWDSTVTQLPQFPVQKSHSLWSSGVRPAPDSSRREPQPLLAGQTVLNMDQPMIYITKQPGSLAFFLCDFSSSKTTYILWYHQQPGKAPQHLLYINLATSQRTVDAGFSSYQLYAYEDKDQTCTLRVKKLDSPGCHRWNHAGICHPPSRRPAPCWTGGTLPRPANGLHHQTGREVCEDPLRAFSEEHHLHPLVSPAA</sequence>
<dbReference type="PROSITE" id="PS50835">
    <property type="entry name" value="IG_LIKE"/>
    <property type="match status" value="2"/>
</dbReference>
<keyword evidence="7" id="KW-1015">Disulfide bond</keyword>
<evidence type="ECO:0000256" key="4">
    <source>
        <dbReference type="ARBA" id="ARBA00022859"/>
    </source>
</evidence>
<keyword evidence="3 12" id="KW-0732">Signal</keyword>
<evidence type="ECO:0000313" key="15">
    <source>
        <dbReference type="Proteomes" id="UP000002279"/>
    </source>
</evidence>
<reference evidence="14" key="1">
    <citation type="submission" date="2025-08" db="UniProtKB">
        <authorList>
            <consortium name="Ensembl"/>
        </authorList>
    </citation>
    <scope>IDENTIFICATION</scope>
    <source>
        <strain evidence="14">Glennie</strain>
    </source>
</reference>
<keyword evidence="6" id="KW-0472">Membrane</keyword>
<feature type="chain" id="PRO_5028034990" description="Ig-like domain-containing protein" evidence="12">
    <location>
        <begin position="19"/>
        <end position="460"/>
    </location>
</feature>
<dbReference type="SMART" id="SM00406">
    <property type="entry name" value="IGv"/>
    <property type="match status" value="2"/>
</dbReference>
<keyword evidence="2" id="KW-1003">Cell membrane</keyword>
<dbReference type="GO" id="GO:0042101">
    <property type="term" value="C:T cell receptor complex"/>
    <property type="evidence" value="ECO:0007669"/>
    <property type="project" value="UniProtKB-KW"/>
</dbReference>
<proteinExistence type="predicted"/>
<dbReference type="AlphaFoldDB" id="F6VLD4"/>
<comment type="subcellular location">
    <subcellularLocation>
        <location evidence="1">Cell membrane</location>
    </subcellularLocation>
</comment>
<evidence type="ECO:0000256" key="10">
    <source>
        <dbReference type="ARBA" id="ARBA00038578"/>
    </source>
</evidence>
<evidence type="ECO:0000256" key="6">
    <source>
        <dbReference type="ARBA" id="ARBA00023136"/>
    </source>
</evidence>
<dbReference type="InterPro" id="IPR051117">
    <property type="entry name" value="TRG_var/const_region"/>
</dbReference>
<dbReference type="InterPro" id="IPR013783">
    <property type="entry name" value="Ig-like_fold"/>
</dbReference>
<name>F6VLD4_ORNAN</name>
<dbReference type="FunFam" id="2.60.40.10:FF:001866">
    <property type="entry name" value="T cell receptor gamma variable 3"/>
    <property type="match status" value="2"/>
</dbReference>
<dbReference type="InterPro" id="IPR036179">
    <property type="entry name" value="Ig-like_dom_sf"/>
</dbReference>
<dbReference type="GO" id="GO:0002250">
    <property type="term" value="P:adaptive immune response"/>
    <property type="evidence" value="ECO:0007669"/>
    <property type="project" value="UniProtKB-KW"/>
</dbReference>
<feature type="signal peptide" evidence="12">
    <location>
        <begin position="1"/>
        <end position="18"/>
    </location>
</feature>
<dbReference type="InterPro" id="IPR007110">
    <property type="entry name" value="Ig-like_dom"/>
</dbReference>
<evidence type="ECO:0000256" key="1">
    <source>
        <dbReference type="ARBA" id="ARBA00004236"/>
    </source>
</evidence>
<keyword evidence="11" id="KW-1279">T cell receptor</keyword>
<keyword evidence="5" id="KW-1064">Adaptive immunity</keyword>
<evidence type="ECO:0000256" key="9">
    <source>
        <dbReference type="ARBA" id="ARBA00023319"/>
    </source>
</evidence>
<dbReference type="HOGENOM" id="CLU_077975_7_1_1"/>
<dbReference type="GeneTree" id="ENSGT00940000153143"/>